<name>A0A0F5L9F6_9HYPH</name>
<accession>A0A0F5L9F6</accession>
<evidence type="ECO:0000313" key="2">
    <source>
        <dbReference type="Proteomes" id="UP000033514"/>
    </source>
</evidence>
<comment type="caution">
    <text evidence="1">The sequence shown here is derived from an EMBL/GenBank/DDBJ whole genome shotgun (WGS) entry which is preliminary data.</text>
</comment>
<dbReference type="Proteomes" id="UP000033514">
    <property type="component" value="Unassembled WGS sequence"/>
</dbReference>
<dbReference type="AlphaFoldDB" id="A0A0F5L9F6"/>
<dbReference type="STRING" id="361041.VW35_11365"/>
<keyword evidence="2" id="KW-1185">Reference proteome</keyword>
<gene>
    <name evidence="1" type="ORF">VW35_11365</name>
</gene>
<dbReference type="PATRIC" id="fig|361041.3.peg.1640"/>
<protein>
    <submittedName>
        <fullName evidence="1">Uncharacterized protein</fullName>
    </submittedName>
</protein>
<evidence type="ECO:0000313" key="1">
    <source>
        <dbReference type="EMBL" id="KKB78247.1"/>
    </source>
</evidence>
<proteinExistence type="predicted"/>
<organism evidence="1 2">
    <name type="scientific">Devosia soli</name>
    <dbReference type="NCBI Taxonomy" id="361041"/>
    <lineage>
        <taxon>Bacteria</taxon>
        <taxon>Pseudomonadati</taxon>
        <taxon>Pseudomonadota</taxon>
        <taxon>Alphaproteobacteria</taxon>
        <taxon>Hyphomicrobiales</taxon>
        <taxon>Devosiaceae</taxon>
        <taxon>Devosia</taxon>
    </lineage>
</organism>
<sequence>MFVFQNAGPSSADTTGLVPVVHGMWKHPMDCRDKPGNDEEGEVSWVANRGSRFRGNDTVMLGVVQ</sequence>
<dbReference type="EMBL" id="LAJG01000022">
    <property type="protein sequence ID" value="KKB78247.1"/>
    <property type="molecule type" value="Genomic_DNA"/>
</dbReference>
<reference evidence="1 2" key="1">
    <citation type="submission" date="2015-03" db="EMBL/GenBank/DDBJ databases">
        <authorList>
            <person name="Hassan Y.I."/>
            <person name="Lepp D."/>
            <person name="Zhou T."/>
        </authorList>
    </citation>
    <scope>NUCLEOTIDE SEQUENCE [LARGE SCALE GENOMIC DNA]</scope>
    <source>
        <strain evidence="1 2">GH2-10</strain>
    </source>
</reference>